<dbReference type="PANTHER" id="PTHR46603">
    <property type="entry name" value="ABSCISSION/NOCUT CHECKPOINT REGULATOR"/>
    <property type="match status" value="1"/>
</dbReference>
<keyword evidence="2" id="KW-1185">Reference proteome</keyword>
<dbReference type="Proteomes" id="UP000799766">
    <property type="component" value="Unassembled WGS sequence"/>
</dbReference>
<sequence length="85" mass="9213">SLALPDAPSFAPADKAVRATAASKKKALEDTEFCIICSDDAQVRCLGCDGDLYCRRCWVEGHVGEGAGLEESGHRWVRFQRAGGW</sequence>
<protein>
    <submittedName>
        <fullName evidence="1">Uncharacterized protein</fullName>
    </submittedName>
</protein>
<dbReference type="Pfam" id="PF22586">
    <property type="entry name" value="ANCHR-like_BBOX"/>
    <property type="match status" value="1"/>
</dbReference>
<dbReference type="EMBL" id="MU001674">
    <property type="protein sequence ID" value="KAF2459712.1"/>
    <property type="molecule type" value="Genomic_DNA"/>
</dbReference>
<proteinExistence type="predicted"/>
<gene>
    <name evidence="1" type="ORF">BDY21DRAFT_280920</name>
</gene>
<dbReference type="OrthoDB" id="5407799at2759"/>
<name>A0A6A6P7I1_9PEZI</name>
<dbReference type="PANTHER" id="PTHR46603:SF1">
    <property type="entry name" value="ABSCISSION_NOCUT CHECKPOINT REGULATOR"/>
    <property type="match status" value="1"/>
</dbReference>
<dbReference type="AlphaFoldDB" id="A0A6A6P7I1"/>
<evidence type="ECO:0000313" key="1">
    <source>
        <dbReference type="EMBL" id="KAF2459712.1"/>
    </source>
</evidence>
<organism evidence="1 2">
    <name type="scientific">Lineolata rhizophorae</name>
    <dbReference type="NCBI Taxonomy" id="578093"/>
    <lineage>
        <taxon>Eukaryota</taxon>
        <taxon>Fungi</taxon>
        <taxon>Dikarya</taxon>
        <taxon>Ascomycota</taxon>
        <taxon>Pezizomycotina</taxon>
        <taxon>Dothideomycetes</taxon>
        <taxon>Dothideomycetes incertae sedis</taxon>
        <taxon>Lineolatales</taxon>
        <taxon>Lineolataceae</taxon>
        <taxon>Lineolata</taxon>
    </lineage>
</organism>
<reference evidence="1" key="1">
    <citation type="journal article" date="2020" name="Stud. Mycol.">
        <title>101 Dothideomycetes genomes: a test case for predicting lifestyles and emergence of pathogens.</title>
        <authorList>
            <person name="Haridas S."/>
            <person name="Albert R."/>
            <person name="Binder M."/>
            <person name="Bloem J."/>
            <person name="Labutti K."/>
            <person name="Salamov A."/>
            <person name="Andreopoulos B."/>
            <person name="Baker S."/>
            <person name="Barry K."/>
            <person name="Bills G."/>
            <person name="Bluhm B."/>
            <person name="Cannon C."/>
            <person name="Castanera R."/>
            <person name="Culley D."/>
            <person name="Daum C."/>
            <person name="Ezra D."/>
            <person name="Gonzalez J."/>
            <person name="Henrissat B."/>
            <person name="Kuo A."/>
            <person name="Liang C."/>
            <person name="Lipzen A."/>
            <person name="Lutzoni F."/>
            <person name="Magnuson J."/>
            <person name="Mondo S."/>
            <person name="Nolan M."/>
            <person name="Ohm R."/>
            <person name="Pangilinan J."/>
            <person name="Park H.-J."/>
            <person name="Ramirez L."/>
            <person name="Alfaro M."/>
            <person name="Sun H."/>
            <person name="Tritt A."/>
            <person name="Yoshinaga Y."/>
            <person name="Zwiers L.-H."/>
            <person name="Turgeon B."/>
            <person name="Goodwin S."/>
            <person name="Spatafora J."/>
            <person name="Crous P."/>
            <person name="Grigoriev I."/>
        </authorList>
    </citation>
    <scope>NUCLEOTIDE SEQUENCE</scope>
    <source>
        <strain evidence="1">ATCC 16933</strain>
    </source>
</reference>
<accession>A0A6A6P7I1</accession>
<evidence type="ECO:0000313" key="2">
    <source>
        <dbReference type="Proteomes" id="UP000799766"/>
    </source>
</evidence>
<feature type="non-terminal residue" evidence="1">
    <location>
        <position position="1"/>
    </location>
</feature>
<dbReference type="SUPFAM" id="SSF57845">
    <property type="entry name" value="B-box zinc-binding domain"/>
    <property type="match status" value="1"/>
</dbReference>